<dbReference type="Proteomes" id="UP000251960">
    <property type="component" value="Chromosome 2"/>
</dbReference>
<proteinExistence type="predicted"/>
<comment type="caution">
    <text evidence="2">The sequence shown here is derived from an EMBL/GenBank/DDBJ whole genome shotgun (WGS) entry which is preliminary data.</text>
</comment>
<reference evidence="2 3" key="1">
    <citation type="journal article" date="2018" name="Nat. Genet.">
        <title>Extensive intraspecific gene order and gene structural variations between Mo17 and other maize genomes.</title>
        <authorList>
            <person name="Sun S."/>
            <person name="Zhou Y."/>
            <person name="Chen J."/>
            <person name="Shi J."/>
            <person name="Zhao H."/>
            <person name="Zhao H."/>
            <person name="Song W."/>
            <person name="Zhang M."/>
            <person name="Cui Y."/>
            <person name="Dong X."/>
            <person name="Liu H."/>
            <person name="Ma X."/>
            <person name="Jiao Y."/>
            <person name="Wang B."/>
            <person name="Wei X."/>
            <person name="Stein J.C."/>
            <person name="Glaubitz J.C."/>
            <person name="Lu F."/>
            <person name="Yu G."/>
            <person name="Liang C."/>
            <person name="Fengler K."/>
            <person name="Li B."/>
            <person name="Rafalski A."/>
            <person name="Schnable P.S."/>
            <person name="Ware D.H."/>
            <person name="Buckler E.S."/>
            <person name="Lai J."/>
        </authorList>
    </citation>
    <scope>NUCLEOTIDE SEQUENCE [LARGE SCALE GENOMIC DNA]</scope>
    <source>
        <strain evidence="3">cv. Missouri 17</strain>
        <tissue evidence="2">Seedling</tissue>
    </source>
</reference>
<feature type="non-terminal residue" evidence="2">
    <location>
        <position position="1"/>
    </location>
</feature>
<evidence type="ECO:0000313" key="2">
    <source>
        <dbReference type="EMBL" id="PWZ36644.1"/>
    </source>
</evidence>
<feature type="region of interest" description="Disordered" evidence="1">
    <location>
        <begin position="128"/>
        <end position="186"/>
    </location>
</feature>
<evidence type="ECO:0000313" key="3">
    <source>
        <dbReference type="Proteomes" id="UP000251960"/>
    </source>
</evidence>
<gene>
    <name evidence="2" type="ORF">Zm00014a_029424</name>
</gene>
<sequence>GEAVVPAEQRGGLATLRRRGRGVAGREEEIVGELDLQRAGRRAVELEGPLAVAVAGAGGGRRRQHQQQRRGERHEGEGGAEQVRGQQEVGVAGPQLLGRRHGGDLLADEQRVGAAHQVPRVRLHQLPRRHRRSVRAHAPVAAHQPHRLQVRRRRRRRRGGVVPAGRRRARRRRRRVREAGGRRGVQVQRRDQGFPLPHGWLAGWLAARAAAVEAVTVWWAELGMAEERERAGGGGR</sequence>
<dbReference type="AlphaFoldDB" id="A0A3L6FRE8"/>
<feature type="compositionally biased region" description="Basic residues" evidence="1">
    <location>
        <begin position="144"/>
        <end position="176"/>
    </location>
</feature>
<evidence type="ECO:0000256" key="1">
    <source>
        <dbReference type="SAM" id="MobiDB-lite"/>
    </source>
</evidence>
<feature type="region of interest" description="Disordered" evidence="1">
    <location>
        <begin position="54"/>
        <end position="87"/>
    </location>
</feature>
<name>A0A3L6FRE8_MAIZE</name>
<dbReference type="EMBL" id="NCVQ01000003">
    <property type="protein sequence ID" value="PWZ36644.1"/>
    <property type="molecule type" value="Genomic_DNA"/>
</dbReference>
<organism evidence="2 3">
    <name type="scientific">Zea mays</name>
    <name type="common">Maize</name>
    <dbReference type="NCBI Taxonomy" id="4577"/>
    <lineage>
        <taxon>Eukaryota</taxon>
        <taxon>Viridiplantae</taxon>
        <taxon>Streptophyta</taxon>
        <taxon>Embryophyta</taxon>
        <taxon>Tracheophyta</taxon>
        <taxon>Spermatophyta</taxon>
        <taxon>Magnoliopsida</taxon>
        <taxon>Liliopsida</taxon>
        <taxon>Poales</taxon>
        <taxon>Poaceae</taxon>
        <taxon>PACMAD clade</taxon>
        <taxon>Panicoideae</taxon>
        <taxon>Andropogonodae</taxon>
        <taxon>Andropogoneae</taxon>
        <taxon>Tripsacinae</taxon>
        <taxon>Zea</taxon>
    </lineage>
</organism>
<protein>
    <submittedName>
        <fullName evidence="2">Uncharacterized protein</fullName>
    </submittedName>
</protein>
<accession>A0A3L6FRE8</accession>